<keyword evidence="4" id="KW-0677">Repeat</keyword>
<accession>A0A1W4X3F3</accession>
<dbReference type="SMART" id="SM00679">
    <property type="entry name" value="CTNS"/>
    <property type="match status" value="2"/>
</dbReference>
<evidence type="ECO:0000256" key="9">
    <source>
        <dbReference type="SAM" id="Phobius"/>
    </source>
</evidence>
<dbReference type="InParanoid" id="A0A1W4X3F3"/>
<dbReference type="InterPro" id="IPR016817">
    <property type="entry name" value="MannP-dilichol_defect-1"/>
</dbReference>
<dbReference type="Proteomes" id="UP000192223">
    <property type="component" value="Unplaced"/>
</dbReference>
<dbReference type="STRING" id="224129.A0A1W4X3F3"/>
<dbReference type="Gene3D" id="1.20.1280.290">
    <property type="match status" value="1"/>
</dbReference>
<dbReference type="KEGG" id="apln:108738146"/>
<dbReference type="RefSeq" id="XP_018326908.1">
    <property type="nucleotide sequence ID" value="XM_018471406.2"/>
</dbReference>
<evidence type="ECO:0000313" key="11">
    <source>
        <dbReference type="RefSeq" id="XP_018326908.1"/>
    </source>
</evidence>
<evidence type="ECO:0000256" key="5">
    <source>
        <dbReference type="ARBA" id="ARBA00022989"/>
    </source>
</evidence>
<dbReference type="OrthoDB" id="271506at2759"/>
<keyword evidence="10" id="KW-1185">Reference proteome</keyword>
<dbReference type="AlphaFoldDB" id="A0A1W4X3F3"/>
<keyword evidence="3 8" id="KW-0812">Transmembrane</keyword>
<reference evidence="11" key="1">
    <citation type="submission" date="2025-08" db="UniProtKB">
        <authorList>
            <consortium name="RefSeq"/>
        </authorList>
    </citation>
    <scope>IDENTIFICATION</scope>
    <source>
        <tissue evidence="11">Entire body</tissue>
    </source>
</reference>
<feature type="transmembrane region" description="Helical" evidence="9">
    <location>
        <begin position="68"/>
        <end position="88"/>
    </location>
</feature>
<sequence length="241" mass="26519">MGDRSYVKDIALLLFSPACYDQYFLEFNFLDVNCFKATLSKCLGVGIILGSLLVKIPQILKILKNKSAQGISLFSVTFDLIAITIYMAYSCVNGFPFTSWGDTAFLALQTVAIGFLVLFFGGSPSKALIYLLVYASSVYVLISGITPINVLWTLQGFNIPILLSGKLLQAHVNYKNGHTGQLAAVTLIMLFAGSLARIFTSIQETGDTMSIITYAASSFANAVLVYQLFYYWNVDINKKKK</sequence>
<feature type="transmembrane region" description="Helical" evidence="9">
    <location>
        <begin position="180"/>
        <end position="199"/>
    </location>
</feature>
<feature type="transmembrane region" description="Helical" evidence="9">
    <location>
        <begin position="211"/>
        <end position="232"/>
    </location>
</feature>
<organism evidence="10 11">
    <name type="scientific">Agrilus planipennis</name>
    <name type="common">Emerald ash borer</name>
    <name type="synonym">Agrilus marcopoli</name>
    <dbReference type="NCBI Taxonomy" id="224129"/>
    <lineage>
        <taxon>Eukaryota</taxon>
        <taxon>Metazoa</taxon>
        <taxon>Ecdysozoa</taxon>
        <taxon>Arthropoda</taxon>
        <taxon>Hexapoda</taxon>
        <taxon>Insecta</taxon>
        <taxon>Pterygota</taxon>
        <taxon>Neoptera</taxon>
        <taxon>Endopterygota</taxon>
        <taxon>Coleoptera</taxon>
        <taxon>Polyphaga</taxon>
        <taxon>Elateriformia</taxon>
        <taxon>Buprestoidea</taxon>
        <taxon>Buprestidae</taxon>
        <taxon>Agrilinae</taxon>
        <taxon>Agrilus</taxon>
    </lineage>
</organism>
<keyword evidence="6 8" id="KW-0472">Membrane</keyword>
<evidence type="ECO:0000256" key="2">
    <source>
        <dbReference type="ARBA" id="ARBA00022448"/>
    </source>
</evidence>
<evidence type="ECO:0000256" key="3">
    <source>
        <dbReference type="ARBA" id="ARBA00022692"/>
    </source>
</evidence>
<dbReference type="GO" id="GO:0016020">
    <property type="term" value="C:membrane"/>
    <property type="evidence" value="ECO:0007669"/>
    <property type="project" value="UniProtKB-SubCell"/>
</dbReference>
<dbReference type="GeneID" id="108738146"/>
<dbReference type="FunFam" id="1.20.1280.290:FF:000031">
    <property type="entry name" value="Mannose-P-dolichol utilization defect 1"/>
    <property type="match status" value="1"/>
</dbReference>
<evidence type="ECO:0000256" key="8">
    <source>
        <dbReference type="PIRNR" id="PIRNR023381"/>
    </source>
</evidence>
<keyword evidence="2" id="KW-0813">Transport</keyword>
<dbReference type="GO" id="GO:0009312">
    <property type="term" value="P:oligosaccharide biosynthetic process"/>
    <property type="evidence" value="ECO:0007669"/>
    <property type="project" value="TreeGrafter"/>
</dbReference>
<dbReference type="Pfam" id="PF04193">
    <property type="entry name" value="PQ-loop"/>
    <property type="match status" value="1"/>
</dbReference>
<evidence type="ECO:0000256" key="7">
    <source>
        <dbReference type="ARBA" id="ARBA00038475"/>
    </source>
</evidence>
<dbReference type="FunFam" id="1.20.1280.290:FF:000006">
    <property type="entry name" value="mannose-P-dolichol utilization defect 1 protein"/>
    <property type="match status" value="1"/>
</dbReference>
<dbReference type="FunCoup" id="A0A1W4X3F3">
    <property type="interactions" value="753"/>
</dbReference>
<dbReference type="PANTHER" id="PTHR12226:SF2">
    <property type="entry name" value="MANNOSE-P-DOLICHOL UTILIZATION DEFECT 1 PROTEIN"/>
    <property type="match status" value="1"/>
</dbReference>
<feature type="transmembrane region" description="Helical" evidence="9">
    <location>
        <begin position="127"/>
        <end position="145"/>
    </location>
</feature>
<dbReference type="PIRSF" id="PIRSF023381">
    <property type="entry name" value="MannP-dilichol_defect-1p"/>
    <property type="match status" value="1"/>
</dbReference>
<evidence type="ECO:0000256" key="1">
    <source>
        <dbReference type="ARBA" id="ARBA00004141"/>
    </source>
</evidence>
<proteinExistence type="inferred from homology"/>
<evidence type="ECO:0000313" key="10">
    <source>
        <dbReference type="Proteomes" id="UP000192223"/>
    </source>
</evidence>
<name>A0A1W4X3F3_AGRPL</name>
<protein>
    <recommendedName>
        <fullName evidence="8">Solute carrier family 66 member 3</fullName>
    </recommendedName>
</protein>
<comment type="subcellular location">
    <subcellularLocation>
        <location evidence="1 8">Membrane</location>
        <topology evidence="1 8">Multi-pass membrane protein</topology>
    </subcellularLocation>
</comment>
<feature type="transmembrane region" description="Helical" evidence="9">
    <location>
        <begin position="100"/>
        <end position="120"/>
    </location>
</feature>
<evidence type="ECO:0000256" key="6">
    <source>
        <dbReference type="ARBA" id="ARBA00023136"/>
    </source>
</evidence>
<comment type="similarity">
    <text evidence="7">Belongs to the MPDU1 (TC 2.A.43.3) family.</text>
</comment>
<evidence type="ECO:0000256" key="4">
    <source>
        <dbReference type="ARBA" id="ARBA00022737"/>
    </source>
</evidence>
<keyword evidence="5 8" id="KW-1133">Transmembrane helix</keyword>
<dbReference type="PANTHER" id="PTHR12226">
    <property type="entry name" value="MANNOSE-P-DOLICHOL UTILIZATION DEFECT 1 LEC35 -RELATED"/>
    <property type="match status" value="1"/>
</dbReference>
<gene>
    <name evidence="11" type="primary">LOC108738146</name>
</gene>
<dbReference type="InterPro" id="IPR006603">
    <property type="entry name" value="PQ-loop_rpt"/>
</dbReference>